<comment type="caution">
    <text evidence="1">The sequence shown here is derived from an EMBL/GenBank/DDBJ whole genome shotgun (WGS) entry which is preliminary data.</text>
</comment>
<evidence type="ECO:0000313" key="1">
    <source>
        <dbReference type="EMBL" id="MFC5995366.1"/>
    </source>
</evidence>
<keyword evidence="2" id="KW-1185">Reference proteome</keyword>
<evidence type="ECO:0000313" key="2">
    <source>
        <dbReference type="Proteomes" id="UP001596302"/>
    </source>
</evidence>
<proteinExistence type="predicted"/>
<accession>A0ABW1J3H8</accession>
<dbReference type="EMBL" id="JBHSQW010000030">
    <property type="protein sequence ID" value="MFC5995366.1"/>
    <property type="molecule type" value="Genomic_DNA"/>
</dbReference>
<gene>
    <name evidence="1" type="ORF">ACFQE5_14220</name>
</gene>
<dbReference type="RefSeq" id="WP_379585387.1">
    <property type="nucleotide sequence ID" value="NZ_JBHSQW010000030.1"/>
</dbReference>
<sequence length="47" mass="5450">MDHRFSARALSKLSPVLPVEGATPASRRRWVNRSAVYWAPLSLWWIN</sequence>
<organism evidence="1 2">
    <name type="scientific">Pseudonocardia hispaniensis</name>
    <dbReference type="NCBI Taxonomy" id="904933"/>
    <lineage>
        <taxon>Bacteria</taxon>
        <taxon>Bacillati</taxon>
        <taxon>Actinomycetota</taxon>
        <taxon>Actinomycetes</taxon>
        <taxon>Pseudonocardiales</taxon>
        <taxon>Pseudonocardiaceae</taxon>
        <taxon>Pseudonocardia</taxon>
    </lineage>
</organism>
<protein>
    <submittedName>
        <fullName evidence="1">Uncharacterized protein</fullName>
    </submittedName>
</protein>
<reference evidence="2" key="1">
    <citation type="journal article" date="2019" name="Int. J. Syst. Evol. Microbiol.">
        <title>The Global Catalogue of Microorganisms (GCM) 10K type strain sequencing project: providing services to taxonomists for standard genome sequencing and annotation.</title>
        <authorList>
            <consortium name="The Broad Institute Genomics Platform"/>
            <consortium name="The Broad Institute Genome Sequencing Center for Infectious Disease"/>
            <person name="Wu L."/>
            <person name="Ma J."/>
        </authorList>
    </citation>
    <scope>NUCLEOTIDE SEQUENCE [LARGE SCALE GENOMIC DNA]</scope>
    <source>
        <strain evidence="2">CCM 8391</strain>
    </source>
</reference>
<dbReference type="Proteomes" id="UP001596302">
    <property type="component" value="Unassembled WGS sequence"/>
</dbReference>
<name>A0ABW1J3H8_9PSEU</name>